<proteinExistence type="predicted"/>
<accession>A0A160VE69</accession>
<gene>
    <name evidence="1" type="ORF">MGWOODY_Mmi2309</name>
</gene>
<evidence type="ECO:0000313" key="1">
    <source>
        <dbReference type="EMBL" id="CUV08723.1"/>
    </source>
</evidence>
<name>A0A160VE69_9ZZZZ</name>
<organism evidence="1">
    <name type="scientific">hydrothermal vent metagenome</name>
    <dbReference type="NCBI Taxonomy" id="652676"/>
    <lineage>
        <taxon>unclassified sequences</taxon>
        <taxon>metagenomes</taxon>
        <taxon>ecological metagenomes</taxon>
    </lineage>
</organism>
<reference evidence="1" key="1">
    <citation type="submission" date="2015-10" db="EMBL/GenBank/DDBJ databases">
        <authorList>
            <person name="Gilbert D.G."/>
        </authorList>
    </citation>
    <scope>NUCLEOTIDE SEQUENCE</scope>
</reference>
<dbReference type="EMBL" id="FAXC01000113">
    <property type="protein sequence ID" value="CUV08723.1"/>
    <property type="molecule type" value="Genomic_DNA"/>
</dbReference>
<sequence>MFLPMRLISRVLINTVILVQITFGLGTQFLSVPSNAIDLAFGSSPLLGKLALNNPALLTAAPQGINMHMSYGSWLSNVSASSFALASKLNRGNVGFQLRHMGLNDLELRTTTPTDLPLATFGSSAFAIDGGYSRSFGGLKVGASLRYIFVQLHTEKITGYAVDAGIIHSISKNIQVGVSALNLGVMERSATYNPSLPTRLLSAISYRFTRPTWDHTVCFSAEKSSFVNGPIFRVASETRYNKLDIRLGSHLSDKVTVLSGGFGIRLGILELHYGLQVGSQNLGIPQMVDLSLRFP</sequence>
<dbReference type="AlphaFoldDB" id="A0A160VE69"/>
<protein>
    <submittedName>
        <fullName evidence="1">Uncharacterized protein</fullName>
    </submittedName>
</protein>